<dbReference type="InterPro" id="IPR011251">
    <property type="entry name" value="Luciferase-like_dom"/>
</dbReference>
<dbReference type="GO" id="GO:0016705">
    <property type="term" value="F:oxidoreductase activity, acting on paired donors, with incorporation or reduction of molecular oxygen"/>
    <property type="evidence" value="ECO:0007669"/>
    <property type="project" value="InterPro"/>
</dbReference>
<accession>A0A2G1XMG6</accession>
<evidence type="ECO:0000256" key="1">
    <source>
        <dbReference type="SAM" id="MobiDB-lite"/>
    </source>
</evidence>
<feature type="compositionally biased region" description="Low complexity" evidence="1">
    <location>
        <begin position="293"/>
        <end position="310"/>
    </location>
</feature>
<dbReference type="PANTHER" id="PTHR30137">
    <property type="entry name" value="LUCIFERASE-LIKE MONOOXYGENASE"/>
    <property type="match status" value="1"/>
</dbReference>
<dbReference type="EMBL" id="NHZO01000081">
    <property type="protein sequence ID" value="PHQ52437.1"/>
    <property type="molecule type" value="Genomic_DNA"/>
</dbReference>
<evidence type="ECO:0000259" key="2">
    <source>
        <dbReference type="Pfam" id="PF00296"/>
    </source>
</evidence>
<dbReference type="InterPro" id="IPR050766">
    <property type="entry name" value="Bact_Lucif_Oxidored"/>
</dbReference>
<proteinExistence type="predicted"/>
<gene>
    <name evidence="3" type="ORF">BLA24_06535</name>
</gene>
<dbReference type="InterPro" id="IPR036661">
    <property type="entry name" value="Luciferase-like_sf"/>
</dbReference>
<feature type="region of interest" description="Disordered" evidence="1">
    <location>
        <begin position="293"/>
        <end position="319"/>
    </location>
</feature>
<dbReference type="AlphaFoldDB" id="A0A2G1XMG6"/>
<dbReference type="GO" id="GO:0005829">
    <property type="term" value="C:cytosol"/>
    <property type="evidence" value="ECO:0007669"/>
    <property type="project" value="TreeGrafter"/>
</dbReference>
<dbReference type="Gene3D" id="3.20.20.30">
    <property type="entry name" value="Luciferase-like domain"/>
    <property type="match status" value="1"/>
</dbReference>
<evidence type="ECO:0000313" key="3">
    <source>
        <dbReference type="EMBL" id="PHQ52437.1"/>
    </source>
</evidence>
<dbReference type="PANTHER" id="PTHR30137:SF6">
    <property type="entry name" value="LUCIFERASE-LIKE MONOOXYGENASE"/>
    <property type="match status" value="1"/>
</dbReference>
<dbReference type="SUPFAM" id="SSF51679">
    <property type="entry name" value="Bacterial luciferase-like"/>
    <property type="match status" value="1"/>
</dbReference>
<dbReference type="Pfam" id="PF00296">
    <property type="entry name" value="Bac_luciferase"/>
    <property type="match status" value="1"/>
</dbReference>
<feature type="domain" description="Luciferase-like" evidence="2">
    <location>
        <begin position="1"/>
        <end position="254"/>
    </location>
</feature>
<dbReference type="Proteomes" id="UP000222531">
    <property type="component" value="Unassembled WGS sequence"/>
</dbReference>
<reference evidence="3 4" key="1">
    <citation type="journal article" date="2017" name="Biochemistry">
        <title>Identification of the Biosynthetic Pathway for the Antibiotic Bicyclomycin.</title>
        <authorList>
            <person name="Patteson J."/>
            <person name="Cai W."/>
            <person name="Johnson R.A."/>
            <person name="Santa Maria K."/>
            <person name="Li B."/>
        </authorList>
    </citation>
    <scope>NUCLEOTIDE SEQUENCE [LARGE SCALE GENOMIC DNA]</scope>
    <source>
        <strain evidence="3 4">ATCC 21532</strain>
    </source>
</reference>
<keyword evidence="4" id="KW-1185">Reference proteome</keyword>
<sequence length="319" mass="35415">MQFGISLLPDVEPETRSPVDYYRDVLAMSRLAEELGYSHVKMTEHYLMGYGGYCPSPLNFLSAVAAQTSRIRLFTGCILPVFHHPVKLASYTAMVDAISDGRLDVGFARAYLPYEFETFGVPMDTNRERFESTIETVIKLWTEENVSAETPFFSFRDATTLPRPTQAPHPPVYLSAVRTPESFTRIGELGHGLMITPSGIELNAEQVHRYREAFNAHHGDSGKKPTVVASLPLYVAETDAEAARIADPYLREYLRVWIKSTDSWDNATSKDYPSYTGLSRYLRTLTPGTCASRAAPSSAHPSASPSACAATWRPSRAST</sequence>
<comment type="caution">
    <text evidence="3">The sequence shown here is derived from an EMBL/GenBank/DDBJ whole genome shotgun (WGS) entry which is preliminary data.</text>
</comment>
<protein>
    <recommendedName>
        <fullName evidence="2">Luciferase-like domain-containing protein</fullName>
    </recommendedName>
</protein>
<evidence type="ECO:0000313" key="4">
    <source>
        <dbReference type="Proteomes" id="UP000222531"/>
    </source>
</evidence>
<organism evidence="3 4">
    <name type="scientific">Streptomyces cinnamoneus</name>
    <name type="common">Streptoverticillium cinnamoneum</name>
    <dbReference type="NCBI Taxonomy" id="53446"/>
    <lineage>
        <taxon>Bacteria</taxon>
        <taxon>Bacillati</taxon>
        <taxon>Actinomycetota</taxon>
        <taxon>Actinomycetes</taxon>
        <taxon>Kitasatosporales</taxon>
        <taxon>Streptomycetaceae</taxon>
        <taxon>Streptomyces</taxon>
        <taxon>Streptomyces cinnamoneus group</taxon>
    </lineage>
</organism>
<name>A0A2G1XMG6_STRCJ</name>
<dbReference type="RefSeq" id="WP_099198215.1">
    <property type="nucleotide sequence ID" value="NZ_NHZO01000081.1"/>
</dbReference>